<organism evidence="3 4">
    <name type="scientific">Echria macrotheca</name>
    <dbReference type="NCBI Taxonomy" id="438768"/>
    <lineage>
        <taxon>Eukaryota</taxon>
        <taxon>Fungi</taxon>
        <taxon>Dikarya</taxon>
        <taxon>Ascomycota</taxon>
        <taxon>Pezizomycotina</taxon>
        <taxon>Sordariomycetes</taxon>
        <taxon>Sordariomycetidae</taxon>
        <taxon>Sordariales</taxon>
        <taxon>Schizotheciaceae</taxon>
        <taxon>Echria</taxon>
    </lineage>
</organism>
<feature type="compositionally biased region" description="Low complexity" evidence="2">
    <location>
        <begin position="163"/>
        <end position="179"/>
    </location>
</feature>
<dbReference type="PANTHER" id="PTHR41677">
    <property type="entry name" value="YALI0B19030P"/>
    <property type="match status" value="1"/>
</dbReference>
<evidence type="ECO:0000256" key="2">
    <source>
        <dbReference type="SAM" id="MobiDB-lite"/>
    </source>
</evidence>
<gene>
    <name evidence="3" type="ORF">QBC47DRAFT_406007</name>
</gene>
<accession>A0AAJ0F7M9</accession>
<proteinExistence type="predicted"/>
<evidence type="ECO:0000256" key="1">
    <source>
        <dbReference type="SAM" id="Coils"/>
    </source>
</evidence>
<feature type="coiled-coil region" evidence="1">
    <location>
        <begin position="283"/>
        <end position="310"/>
    </location>
</feature>
<dbReference type="AlphaFoldDB" id="A0AAJ0F7M9"/>
<reference evidence="3" key="1">
    <citation type="submission" date="2023-06" db="EMBL/GenBank/DDBJ databases">
        <title>Genome-scale phylogeny and comparative genomics of the fungal order Sordariales.</title>
        <authorList>
            <consortium name="Lawrence Berkeley National Laboratory"/>
            <person name="Hensen N."/>
            <person name="Bonometti L."/>
            <person name="Westerberg I."/>
            <person name="Brannstrom I.O."/>
            <person name="Guillou S."/>
            <person name="Cros-Aarteil S."/>
            <person name="Calhoun S."/>
            <person name="Haridas S."/>
            <person name="Kuo A."/>
            <person name="Mondo S."/>
            <person name="Pangilinan J."/>
            <person name="Riley R."/>
            <person name="Labutti K."/>
            <person name="Andreopoulos B."/>
            <person name="Lipzen A."/>
            <person name="Chen C."/>
            <person name="Yanf M."/>
            <person name="Daum C."/>
            <person name="Ng V."/>
            <person name="Clum A."/>
            <person name="Steindorff A."/>
            <person name="Ohm R."/>
            <person name="Martin F."/>
            <person name="Silar P."/>
            <person name="Natvig D."/>
            <person name="Lalanne C."/>
            <person name="Gautier V."/>
            <person name="Ament-Velasquez S.L."/>
            <person name="Kruys A."/>
            <person name="Hutchinson M.I."/>
            <person name="Powell A.J."/>
            <person name="Barry K."/>
            <person name="Miller A.N."/>
            <person name="Grigoriev I.V."/>
            <person name="Debuchy R."/>
            <person name="Gladieux P."/>
            <person name="Thoren M.H."/>
            <person name="Johannesson H."/>
        </authorList>
    </citation>
    <scope>NUCLEOTIDE SEQUENCE</scope>
    <source>
        <strain evidence="3">PSN4</strain>
    </source>
</reference>
<protein>
    <recommendedName>
        <fullName evidence="5">Fe2OG dioxygenase domain-containing protein</fullName>
    </recommendedName>
</protein>
<name>A0AAJ0F7M9_9PEZI</name>
<evidence type="ECO:0000313" key="3">
    <source>
        <dbReference type="EMBL" id="KAK1751304.1"/>
    </source>
</evidence>
<sequence>MAAADVLSSTSTPMWSTRSPSPDPSPASVNDTFDPAKHIDFSPPSRVYTMKDIGFPEDTGVSPLAVTEPFPLFTPSAVMRMRQEVLSNDVMTNCLYSSNLAQAQLRGYADKYAPFVYDAWKSATTQHIISSIAGIPLTLQFDLEIGHINLSFKTPEQKQRELTSMSSSSSTTTTPTDDMPIVGWHRDSYPFVCVAMLSDCTDMIGGETALRTGTGEILKIRSPQMGHAIILQGRYIDHQALRALGTTERITMVTSFRPRSPLARDDTVLTTVRPISDLGELYYQFAKYRLEMLEERVRQQLRDMVDAKTAGRAVATRKLKAFLSEQEEFLGRTNREIVEEEFVVKGAIDH</sequence>
<feature type="compositionally biased region" description="Polar residues" evidence="2">
    <location>
        <begin position="7"/>
        <end position="20"/>
    </location>
</feature>
<evidence type="ECO:0008006" key="5">
    <source>
        <dbReference type="Google" id="ProtNLM"/>
    </source>
</evidence>
<dbReference type="Proteomes" id="UP001239445">
    <property type="component" value="Unassembled WGS sequence"/>
</dbReference>
<feature type="region of interest" description="Disordered" evidence="2">
    <location>
        <begin position="156"/>
        <end position="179"/>
    </location>
</feature>
<evidence type="ECO:0000313" key="4">
    <source>
        <dbReference type="Proteomes" id="UP001239445"/>
    </source>
</evidence>
<keyword evidence="1" id="KW-0175">Coiled coil</keyword>
<dbReference type="PANTHER" id="PTHR41677:SF1">
    <property type="entry name" value="FE2OG DIOXYGENASE DOMAIN-CONTAINING PROTEIN"/>
    <property type="match status" value="1"/>
</dbReference>
<keyword evidence="4" id="KW-1185">Reference proteome</keyword>
<comment type="caution">
    <text evidence="3">The sequence shown here is derived from an EMBL/GenBank/DDBJ whole genome shotgun (WGS) entry which is preliminary data.</text>
</comment>
<dbReference type="EMBL" id="MU839842">
    <property type="protein sequence ID" value="KAK1751304.1"/>
    <property type="molecule type" value="Genomic_DNA"/>
</dbReference>
<feature type="region of interest" description="Disordered" evidence="2">
    <location>
        <begin position="1"/>
        <end position="37"/>
    </location>
</feature>